<dbReference type="EMBL" id="BDRX01000016">
    <property type="protein sequence ID" value="GBF90338.1"/>
    <property type="molecule type" value="Genomic_DNA"/>
</dbReference>
<feature type="region of interest" description="Disordered" evidence="2">
    <location>
        <begin position="249"/>
        <end position="308"/>
    </location>
</feature>
<comment type="caution">
    <text evidence="3">The sequence shown here is derived from an EMBL/GenBank/DDBJ whole genome shotgun (WGS) entry which is preliminary data.</text>
</comment>
<evidence type="ECO:0000256" key="2">
    <source>
        <dbReference type="SAM" id="MobiDB-lite"/>
    </source>
</evidence>
<reference evidence="3 4" key="1">
    <citation type="journal article" date="2018" name="Sci. Rep.">
        <title>Raphidocelis subcapitata (=Pseudokirchneriella subcapitata) provides an insight into genome evolution and environmental adaptations in the Sphaeropleales.</title>
        <authorList>
            <person name="Suzuki S."/>
            <person name="Yamaguchi H."/>
            <person name="Nakajima N."/>
            <person name="Kawachi M."/>
        </authorList>
    </citation>
    <scope>NUCLEOTIDE SEQUENCE [LARGE SCALE GENOMIC DNA]</scope>
    <source>
        <strain evidence="3 4">NIES-35</strain>
    </source>
</reference>
<accession>A0A2V0NRN8</accession>
<evidence type="ECO:0000313" key="4">
    <source>
        <dbReference type="Proteomes" id="UP000247498"/>
    </source>
</evidence>
<protein>
    <submittedName>
        <fullName evidence="3">Uncharacterized protein</fullName>
    </submittedName>
</protein>
<keyword evidence="1" id="KW-0175">Coiled coil</keyword>
<feature type="compositionally biased region" description="Low complexity" evidence="2">
    <location>
        <begin position="261"/>
        <end position="287"/>
    </location>
</feature>
<organism evidence="3 4">
    <name type="scientific">Raphidocelis subcapitata</name>
    <dbReference type="NCBI Taxonomy" id="307507"/>
    <lineage>
        <taxon>Eukaryota</taxon>
        <taxon>Viridiplantae</taxon>
        <taxon>Chlorophyta</taxon>
        <taxon>core chlorophytes</taxon>
        <taxon>Chlorophyceae</taxon>
        <taxon>CS clade</taxon>
        <taxon>Sphaeropleales</taxon>
        <taxon>Selenastraceae</taxon>
        <taxon>Raphidocelis</taxon>
    </lineage>
</organism>
<proteinExistence type="predicted"/>
<gene>
    <name evidence="3" type="ORF">Rsub_02444</name>
</gene>
<dbReference type="Proteomes" id="UP000247498">
    <property type="component" value="Unassembled WGS sequence"/>
</dbReference>
<sequence length="466" mass="49429">MYDAVRISRLSRELRQRGVELARLQAHNLDLKARAMVMVLLRRVLFEVAQHKSRFGADASPELSQLESLYGSGGDAAATASADPERLLAGLAHLGPERSLFGLESVTLLEVSAARDTSFESVASTLGAIVSQGRPHLQRLLSTLAPDGERAAAEARLAACGAGILRLHNLLVIWNAGAYIESCYRKYDDGHYESAGPVDVPSGHWDRVLASTGLAREQALLLLANWELQNERLAGLRLRRAELSALLSAGSDSGGSGGGTLPSRAPINTARPAQAPGADVAAAAGAALPPPSTAAQQQRVQEEPAEGGALPEELVEELAIVGRCERETLLLHAMIDQAIMTNVHRAAAMCASFPYPLDGAGVRAAIKRAIEGGGGGLPWAGLPWEITNRQCYLARQERALADRVAERVREGEAARARGAMRELERARAEAAEAVRAAAHAQARAAALAVEVQELKAKLQLANASKN</sequence>
<dbReference type="AlphaFoldDB" id="A0A2V0NRN8"/>
<evidence type="ECO:0000313" key="3">
    <source>
        <dbReference type="EMBL" id="GBF90338.1"/>
    </source>
</evidence>
<dbReference type="InParanoid" id="A0A2V0NRN8"/>
<evidence type="ECO:0000256" key="1">
    <source>
        <dbReference type="SAM" id="Coils"/>
    </source>
</evidence>
<name>A0A2V0NRN8_9CHLO</name>
<feature type="coiled-coil region" evidence="1">
    <location>
        <begin position="409"/>
        <end position="464"/>
    </location>
</feature>
<keyword evidence="4" id="KW-1185">Reference proteome</keyword>